<name>A0A8S0VNV7_OLEEU</name>
<protein>
    <submittedName>
        <fullName evidence="2">Uncharacterized protein</fullName>
    </submittedName>
</protein>
<reference evidence="2 3" key="1">
    <citation type="submission" date="2019-12" db="EMBL/GenBank/DDBJ databases">
        <authorList>
            <person name="Alioto T."/>
            <person name="Alioto T."/>
            <person name="Gomez Garrido J."/>
        </authorList>
    </citation>
    <scope>NUCLEOTIDE SEQUENCE [LARGE SCALE GENOMIC DNA]</scope>
</reference>
<keyword evidence="3" id="KW-1185">Reference proteome</keyword>
<dbReference type="EMBL" id="CACTIH010009984">
    <property type="protein sequence ID" value="CAA3033208.1"/>
    <property type="molecule type" value="Genomic_DNA"/>
</dbReference>
<evidence type="ECO:0000313" key="2">
    <source>
        <dbReference type="EMBL" id="CAA3033208.1"/>
    </source>
</evidence>
<dbReference type="AlphaFoldDB" id="A0A8S0VNV7"/>
<organism evidence="2 3">
    <name type="scientific">Olea europaea subsp. europaea</name>
    <dbReference type="NCBI Taxonomy" id="158383"/>
    <lineage>
        <taxon>Eukaryota</taxon>
        <taxon>Viridiplantae</taxon>
        <taxon>Streptophyta</taxon>
        <taxon>Embryophyta</taxon>
        <taxon>Tracheophyta</taxon>
        <taxon>Spermatophyta</taxon>
        <taxon>Magnoliopsida</taxon>
        <taxon>eudicotyledons</taxon>
        <taxon>Gunneridae</taxon>
        <taxon>Pentapetalae</taxon>
        <taxon>asterids</taxon>
        <taxon>lamiids</taxon>
        <taxon>Lamiales</taxon>
        <taxon>Oleaceae</taxon>
        <taxon>Oleeae</taxon>
        <taxon>Olea</taxon>
    </lineage>
</organism>
<proteinExistence type="predicted"/>
<feature type="region of interest" description="Disordered" evidence="1">
    <location>
        <begin position="1"/>
        <end position="35"/>
    </location>
</feature>
<comment type="caution">
    <text evidence="2">The sequence shown here is derived from an EMBL/GenBank/DDBJ whole genome shotgun (WGS) entry which is preliminary data.</text>
</comment>
<gene>
    <name evidence="2" type="ORF">OLEA9_A022141</name>
</gene>
<evidence type="ECO:0000256" key="1">
    <source>
        <dbReference type="SAM" id="MobiDB-lite"/>
    </source>
</evidence>
<sequence length="88" mass="9346">MAGSKDVRGVPGAPKGFPAKYHHPQQQNKSAPTLTSEAGAQSALVFMSLKQIQDRISVIANSFRFLRFINEDSSLAAAAAAATTTTLR</sequence>
<feature type="compositionally biased region" description="Polar residues" evidence="1">
    <location>
        <begin position="24"/>
        <end position="35"/>
    </location>
</feature>
<evidence type="ECO:0000313" key="3">
    <source>
        <dbReference type="Proteomes" id="UP000594638"/>
    </source>
</evidence>
<dbReference type="Gramene" id="OE9A022141T1">
    <property type="protein sequence ID" value="OE9A022141C1"/>
    <property type="gene ID" value="OE9A022141"/>
</dbReference>
<dbReference type="Proteomes" id="UP000594638">
    <property type="component" value="Unassembled WGS sequence"/>
</dbReference>
<accession>A0A8S0VNV7</accession>